<evidence type="ECO:0000256" key="1">
    <source>
        <dbReference type="ARBA" id="ARBA00009437"/>
    </source>
</evidence>
<comment type="similarity">
    <text evidence="1">Belongs to the LysR transcriptional regulatory family.</text>
</comment>
<sequence>MENLESDLLRVFVAVIECRGFSAAAERLHKTQSTVSQRLQKLEEMVGTPLMVRNSRSVALTAAGETFLIYAKQILKLHREAIDAATSKSRADVLRIGLPEDYAQHFLSPALTYLRQHYPEIRPDIVCETSTQLVARVHRGELDLALAVRHANTVQGEYLCDEPLVWVASPLLQLQADKPIPLAVYPEGCIFRAHGIAALTAAGRGWQVVYTSQSPGGIGIAIDAGEAVGITSLRLLPRHWRVLTEADGFPPLQAAELMFYYSPGVASPYVQPFASQLADALVMKQAPLCA</sequence>
<dbReference type="GO" id="GO:0003677">
    <property type="term" value="F:DNA binding"/>
    <property type="evidence" value="ECO:0007669"/>
    <property type="project" value="UniProtKB-KW"/>
</dbReference>
<dbReference type="GO" id="GO:0003700">
    <property type="term" value="F:DNA-binding transcription factor activity"/>
    <property type="evidence" value="ECO:0007669"/>
    <property type="project" value="InterPro"/>
</dbReference>
<dbReference type="OrthoDB" id="5723059at2"/>
<evidence type="ECO:0000313" key="6">
    <source>
        <dbReference type="EMBL" id="PPC73990.1"/>
    </source>
</evidence>
<dbReference type="InterPro" id="IPR036388">
    <property type="entry name" value="WH-like_DNA-bd_sf"/>
</dbReference>
<dbReference type="PANTHER" id="PTHR30579:SF7">
    <property type="entry name" value="HTH-TYPE TRANSCRIPTIONAL REGULATOR LRHA-RELATED"/>
    <property type="match status" value="1"/>
</dbReference>
<feature type="domain" description="HTH lysR-type" evidence="5">
    <location>
        <begin position="4"/>
        <end position="61"/>
    </location>
</feature>
<dbReference type="PRINTS" id="PR00039">
    <property type="entry name" value="HTHLYSR"/>
</dbReference>
<evidence type="ECO:0000256" key="4">
    <source>
        <dbReference type="ARBA" id="ARBA00023163"/>
    </source>
</evidence>
<dbReference type="Proteomes" id="UP000238196">
    <property type="component" value="Unassembled WGS sequence"/>
</dbReference>
<proteinExistence type="inferred from homology"/>
<evidence type="ECO:0000313" key="7">
    <source>
        <dbReference type="Proteomes" id="UP000238196"/>
    </source>
</evidence>
<dbReference type="SUPFAM" id="SSF53850">
    <property type="entry name" value="Periplasmic binding protein-like II"/>
    <property type="match status" value="1"/>
</dbReference>
<evidence type="ECO:0000256" key="2">
    <source>
        <dbReference type="ARBA" id="ARBA00023015"/>
    </source>
</evidence>
<dbReference type="InterPro" id="IPR050176">
    <property type="entry name" value="LTTR"/>
</dbReference>
<keyword evidence="3" id="KW-0238">DNA-binding</keyword>
<comment type="caution">
    <text evidence="6">The sequence shown here is derived from an EMBL/GenBank/DDBJ whole genome shotgun (WGS) entry which is preliminary data.</text>
</comment>
<gene>
    <name evidence="6" type="ORF">C4K68_28135</name>
</gene>
<keyword evidence="2" id="KW-0805">Transcription regulation</keyword>
<dbReference type="AlphaFoldDB" id="A0A2S5KGU9"/>
<dbReference type="PROSITE" id="PS50931">
    <property type="entry name" value="HTH_LYSR"/>
    <property type="match status" value="1"/>
</dbReference>
<evidence type="ECO:0000259" key="5">
    <source>
        <dbReference type="PROSITE" id="PS50931"/>
    </source>
</evidence>
<reference evidence="6 7" key="1">
    <citation type="submission" date="2018-02" db="EMBL/GenBank/DDBJ databases">
        <title>novel marine gammaproteobacteria from coastal saline agro ecosystem.</title>
        <authorList>
            <person name="Krishnan R."/>
            <person name="Ramesh Kumar N."/>
        </authorList>
    </citation>
    <scope>NUCLEOTIDE SEQUENCE [LARGE SCALE GENOMIC DNA]</scope>
    <source>
        <strain evidence="6 7">228</strain>
    </source>
</reference>
<dbReference type="PANTHER" id="PTHR30579">
    <property type="entry name" value="TRANSCRIPTIONAL REGULATOR"/>
    <property type="match status" value="1"/>
</dbReference>
<dbReference type="InterPro" id="IPR005119">
    <property type="entry name" value="LysR_subst-bd"/>
</dbReference>
<organism evidence="6 7">
    <name type="scientific">Proteobacteria bacterium 228</name>
    <dbReference type="NCBI Taxonomy" id="2083153"/>
    <lineage>
        <taxon>Bacteria</taxon>
        <taxon>Pseudomonadati</taxon>
        <taxon>Pseudomonadota</taxon>
    </lineage>
</organism>
<keyword evidence="4" id="KW-0804">Transcription</keyword>
<dbReference type="Pfam" id="PF00126">
    <property type="entry name" value="HTH_1"/>
    <property type="match status" value="1"/>
</dbReference>
<protein>
    <submittedName>
        <fullName evidence="6">LysR family transcriptional regulator</fullName>
    </submittedName>
</protein>
<dbReference type="EMBL" id="PRLP01000169">
    <property type="protein sequence ID" value="PPC73990.1"/>
    <property type="molecule type" value="Genomic_DNA"/>
</dbReference>
<dbReference type="Gene3D" id="1.10.10.10">
    <property type="entry name" value="Winged helix-like DNA-binding domain superfamily/Winged helix DNA-binding domain"/>
    <property type="match status" value="1"/>
</dbReference>
<dbReference type="Gene3D" id="3.40.190.10">
    <property type="entry name" value="Periplasmic binding protein-like II"/>
    <property type="match status" value="2"/>
</dbReference>
<dbReference type="SUPFAM" id="SSF46785">
    <property type="entry name" value="Winged helix' DNA-binding domain"/>
    <property type="match status" value="1"/>
</dbReference>
<accession>A0A2S5KGU9</accession>
<name>A0A2S5KGU9_9PROT</name>
<dbReference type="InterPro" id="IPR000847">
    <property type="entry name" value="LysR_HTH_N"/>
</dbReference>
<dbReference type="InterPro" id="IPR036390">
    <property type="entry name" value="WH_DNA-bd_sf"/>
</dbReference>
<evidence type="ECO:0000256" key="3">
    <source>
        <dbReference type="ARBA" id="ARBA00023125"/>
    </source>
</evidence>
<dbReference type="FunFam" id="1.10.10.10:FF:000001">
    <property type="entry name" value="LysR family transcriptional regulator"/>
    <property type="match status" value="1"/>
</dbReference>
<dbReference type="Pfam" id="PF03466">
    <property type="entry name" value="LysR_substrate"/>
    <property type="match status" value="1"/>
</dbReference>